<sequence>MTAVHALISYSMVLVPLYHNSKVEALCEIINRCDLEVIFCDSEERANTFVSRMNEGVIRAPKKLIILNATSEQPNGPHASVDGLEVWFLTPV</sequence>
<keyword evidence="2" id="KW-1185">Reference proteome</keyword>
<proteinExistence type="predicted"/>
<dbReference type="Proteomes" id="UP000053660">
    <property type="component" value="Unassembled WGS sequence"/>
</dbReference>
<evidence type="ECO:0000313" key="1">
    <source>
        <dbReference type="EMBL" id="KHJ83180.1"/>
    </source>
</evidence>
<protein>
    <recommendedName>
        <fullName evidence="3">AMP-dependent synthetase/ligase domain-containing protein</fullName>
    </recommendedName>
</protein>
<dbReference type="Gene3D" id="3.40.50.12780">
    <property type="entry name" value="N-terminal domain of ligase-like"/>
    <property type="match status" value="1"/>
</dbReference>
<dbReference type="EMBL" id="KN574730">
    <property type="protein sequence ID" value="KHJ83180.1"/>
    <property type="molecule type" value="Genomic_DNA"/>
</dbReference>
<dbReference type="SUPFAM" id="SSF56801">
    <property type="entry name" value="Acetyl-CoA synthetase-like"/>
    <property type="match status" value="1"/>
</dbReference>
<reference evidence="1 2" key="1">
    <citation type="submission" date="2014-03" db="EMBL/GenBank/DDBJ databases">
        <title>Draft genome of the hookworm Oesophagostomum dentatum.</title>
        <authorList>
            <person name="Mitreva M."/>
        </authorList>
    </citation>
    <scope>NUCLEOTIDE SEQUENCE [LARGE SCALE GENOMIC DNA]</scope>
    <source>
        <strain evidence="1 2">OD-Hann</strain>
    </source>
</reference>
<organism evidence="1 2">
    <name type="scientific">Oesophagostomum dentatum</name>
    <name type="common">Nodular worm</name>
    <dbReference type="NCBI Taxonomy" id="61180"/>
    <lineage>
        <taxon>Eukaryota</taxon>
        <taxon>Metazoa</taxon>
        <taxon>Ecdysozoa</taxon>
        <taxon>Nematoda</taxon>
        <taxon>Chromadorea</taxon>
        <taxon>Rhabditida</taxon>
        <taxon>Rhabditina</taxon>
        <taxon>Rhabditomorpha</taxon>
        <taxon>Strongyloidea</taxon>
        <taxon>Strongylidae</taxon>
        <taxon>Oesophagostomum</taxon>
    </lineage>
</organism>
<gene>
    <name evidence="1" type="ORF">OESDEN_17123</name>
</gene>
<accession>A0A0B1SJ21</accession>
<evidence type="ECO:0000313" key="2">
    <source>
        <dbReference type="Proteomes" id="UP000053660"/>
    </source>
</evidence>
<dbReference type="InterPro" id="IPR042099">
    <property type="entry name" value="ANL_N_sf"/>
</dbReference>
<evidence type="ECO:0008006" key="3">
    <source>
        <dbReference type="Google" id="ProtNLM"/>
    </source>
</evidence>
<name>A0A0B1SJ21_OESDE</name>
<dbReference type="OrthoDB" id="5840654at2759"/>
<dbReference type="AlphaFoldDB" id="A0A0B1SJ21"/>